<comment type="caution">
    <text evidence="1">The sequence shown here is derived from an EMBL/GenBank/DDBJ whole genome shotgun (WGS) entry which is preliminary data.</text>
</comment>
<name>A0A2M8QFZ9_9CHLR</name>
<dbReference type="Proteomes" id="UP000230790">
    <property type="component" value="Unassembled WGS sequence"/>
</dbReference>
<protein>
    <submittedName>
        <fullName evidence="1">Methionine biosynthesis protein MetW</fullName>
    </submittedName>
</protein>
<dbReference type="InterPro" id="IPR010743">
    <property type="entry name" value="Methionine_synth_MetW"/>
</dbReference>
<dbReference type="SUPFAM" id="SSF53335">
    <property type="entry name" value="S-adenosyl-L-methionine-dependent methyltransferases"/>
    <property type="match status" value="1"/>
</dbReference>
<gene>
    <name evidence="1" type="ORF">CUN48_01985</name>
</gene>
<dbReference type="InterPro" id="IPR029063">
    <property type="entry name" value="SAM-dependent_MTases_sf"/>
</dbReference>
<dbReference type="CDD" id="cd02440">
    <property type="entry name" value="AdoMet_MTases"/>
    <property type="match status" value="1"/>
</dbReference>
<evidence type="ECO:0000313" key="2">
    <source>
        <dbReference type="Proteomes" id="UP000230790"/>
    </source>
</evidence>
<dbReference type="Pfam" id="PF07021">
    <property type="entry name" value="MetW"/>
    <property type="match status" value="1"/>
</dbReference>
<accession>A0A2M8QFZ9</accession>
<organism evidence="1 2">
    <name type="scientific">Candidatus Thermofonsia Clade 3 bacterium</name>
    <dbReference type="NCBI Taxonomy" id="2364212"/>
    <lineage>
        <taxon>Bacteria</taxon>
        <taxon>Bacillati</taxon>
        <taxon>Chloroflexota</taxon>
        <taxon>Candidatus Thermofontia</taxon>
        <taxon>Candidatus Thermofonsia Clade 3</taxon>
    </lineage>
</organism>
<sequence length="197" mass="21608">MTLNGKRPDLDAIIALIPPKARVLDLGCGDGELLARLIHERHVLARGVELSEANVRACIARGLSVRQGNIDEGLADYPDGAFDYVILSQTLAYLDHPASVVNEMLRVGRRAVISFENAGYWRVRWRVLRGQGVGSDLCSGEGRARAITLPQFEALAACVQAKIESARLFADDKPVRAFPTWQARIAIYVLSRAQAMV</sequence>
<proteinExistence type="predicted"/>
<evidence type="ECO:0000313" key="1">
    <source>
        <dbReference type="EMBL" id="PJF48741.1"/>
    </source>
</evidence>
<dbReference type="AlphaFoldDB" id="A0A2M8QFZ9"/>
<reference evidence="1 2" key="1">
    <citation type="submission" date="2017-11" db="EMBL/GenBank/DDBJ databases">
        <title>Evolution of Phototrophy in the Chloroflexi Phylum Driven by Horizontal Gene Transfer.</title>
        <authorList>
            <person name="Ward L.M."/>
            <person name="Hemp J."/>
            <person name="Shih P.M."/>
            <person name="Mcglynn S.E."/>
            <person name="Fischer W."/>
        </authorList>
    </citation>
    <scope>NUCLEOTIDE SEQUENCE [LARGE SCALE GENOMIC DNA]</scope>
    <source>
        <strain evidence="1">JP3_7</strain>
    </source>
</reference>
<dbReference type="Gene3D" id="3.40.50.150">
    <property type="entry name" value="Vaccinia Virus protein VP39"/>
    <property type="match status" value="1"/>
</dbReference>
<dbReference type="EMBL" id="PGTN01000007">
    <property type="protein sequence ID" value="PJF48741.1"/>
    <property type="molecule type" value="Genomic_DNA"/>
</dbReference>